<keyword evidence="1" id="KW-0472">Membrane</keyword>
<keyword evidence="3" id="KW-1185">Reference proteome</keyword>
<protein>
    <submittedName>
        <fullName evidence="2">Uncharacterized protein</fullName>
    </submittedName>
</protein>
<feature type="transmembrane region" description="Helical" evidence="1">
    <location>
        <begin position="14"/>
        <end position="33"/>
    </location>
</feature>
<evidence type="ECO:0000313" key="3">
    <source>
        <dbReference type="Proteomes" id="UP000435187"/>
    </source>
</evidence>
<gene>
    <name evidence="2" type="ORF">GH885_19030</name>
</gene>
<evidence type="ECO:0000313" key="2">
    <source>
        <dbReference type="EMBL" id="MRI68404.1"/>
    </source>
</evidence>
<keyword evidence="1" id="KW-1133">Transmembrane helix</keyword>
<feature type="transmembrane region" description="Helical" evidence="1">
    <location>
        <begin position="45"/>
        <end position="67"/>
    </location>
</feature>
<dbReference type="Proteomes" id="UP000435187">
    <property type="component" value="Unassembled WGS sequence"/>
</dbReference>
<evidence type="ECO:0000256" key="1">
    <source>
        <dbReference type="SAM" id="Phobius"/>
    </source>
</evidence>
<name>A0A6N7R5I2_9BACI</name>
<proteinExistence type="predicted"/>
<reference evidence="2 3" key="1">
    <citation type="submission" date="2019-10" db="EMBL/GenBank/DDBJ databases">
        <title>Gracilibacillus salitolerans sp. nov., a moderate halophile isolated from a saline soil in northwest China.</title>
        <authorList>
            <person name="Gan L."/>
        </authorList>
    </citation>
    <scope>NUCLEOTIDE SEQUENCE [LARGE SCALE GENOMIC DNA]</scope>
    <source>
        <strain evidence="2 3">TP2-8</strain>
    </source>
</reference>
<keyword evidence="1" id="KW-0812">Transmembrane</keyword>
<feature type="transmembrane region" description="Helical" evidence="1">
    <location>
        <begin position="174"/>
        <end position="199"/>
    </location>
</feature>
<sequence>MKHFFKKLLQLKDITYSWLIVISILIFTTTIYIDLAYHPSGSPKVALAIYAIALLIAFIWSVFNYIGHMRLNTMYKRNNNIQVFVDNLLLSNDEKLELRTYLEDYSQDLIEQGKTKEDAVITAINEFKVNEFSSLSKNTQIFNMHAHYYLGGYALIGIMASIILLVISNVLTDPPLICIVLEVTFMLYGIGFFGLFFVYKLMDVFIHKKLTI</sequence>
<feature type="transmembrane region" description="Helical" evidence="1">
    <location>
        <begin position="146"/>
        <end position="168"/>
    </location>
</feature>
<accession>A0A6N7R5I2</accession>
<comment type="caution">
    <text evidence="2">The sequence shown here is derived from an EMBL/GenBank/DDBJ whole genome shotgun (WGS) entry which is preliminary data.</text>
</comment>
<dbReference type="AlphaFoldDB" id="A0A6N7R5I2"/>
<organism evidence="2 3">
    <name type="scientific">Gracilibacillus thailandensis</name>
    <dbReference type="NCBI Taxonomy" id="563735"/>
    <lineage>
        <taxon>Bacteria</taxon>
        <taxon>Bacillati</taxon>
        <taxon>Bacillota</taxon>
        <taxon>Bacilli</taxon>
        <taxon>Bacillales</taxon>
        <taxon>Bacillaceae</taxon>
        <taxon>Gracilibacillus</taxon>
    </lineage>
</organism>
<dbReference type="EMBL" id="WJEE01000064">
    <property type="protein sequence ID" value="MRI68404.1"/>
    <property type="molecule type" value="Genomic_DNA"/>
</dbReference>
<dbReference type="RefSeq" id="WP_153836886.1">
    <property type="nucleotide sequence ID" value="NZ_JBHUMW010000009.1"/>
</dbReference>